<keyword evidence="6" id="KW-1185">Reference proteome</keyword>
<keyword evidence="2" id="KW-0732">Signal</keyword>
<evidence type="ECO:0000313" key="6">
    <source>
        <dbReference type="Proteomes" id="UP001501147"/>
    </source>
</evidence>
<evidence type="ECO:0000313" key="5">
    <source>
        <dbReference type="EMBL" id="GAA4762222.1"/>
    </source>
</evidence>
<dbReference type="EMBL" id="BAABJV010000001">
    <property type="protein sequence ID" value="GAA4762222.1"/>
    <property type="molecule type" value="Genomic_DNA"/>
</dbReference>
<proteinExistence type="predicted"/>
<protein>
    <submittedName>
        <fullName evidence="5">MCE family protein</fullName>
    </submittedName>
</protein>
<dbReference type="Pfam" id="PF02470">
    <property type="entry name" value="MlaD"/>
    <property type="match status" value="1"/>
</dbReference>
<feature type="domain" description="Mce/MlaD" evidence="3">
    <location>
        <begin position="32"/>
        <end position="106"/>
    </location>
</feature>
<dbReference type="InterPro" id="IPR052336">
    <property type="entry name" value="MlaD_Phospholipid_Transporter"/>
</dbReference>
<sequence>MNLRRTAATAAGLTLALVAAISGVRALDTSGTTRITAYFARATGVYAGSDLRVLGVKVGTVDRVRPDGDRVELTLRVDEGVTVPADARAVVVAPSVVADRYVQLAPAYTGGPALRDGAVLPAERNALPLEVDQLYASITELATALGPGGANAQGALAGLLDTAAANLDGNGKAIGDSVDQFAKAARTLDGSSDDLFEALARLRSFTAMLKENDGNVARAERQLADVTGFLADDKENLGAALKELGTALGQVKGFIQRNRGALKENVDALAPLTRTLVEQRASLAEALDTAPLAAGNALGAYDPLHRTLNGRANINELSFGPEITVPAEAGGPAGLVPVAGSHRRALPAVPLPAVGTVYGTPGQTRSAPPGTAPSGTPAAREGEHR</sequence>
<feature type="chain" id="PRO_5046691606" evidence="2">
    <location>
        <begin position="27"/>
        <end position="385"/>
    </location>
</feature>
<accession>A0ABP8ZQ53</accession>
<evidence type="ECO:0000256" key="1">
    <source>
        <dbReference type="SAM" id="MobiDB-lite"/>
    </source>
</evidence>
<comment type="caution">
    <text evidence="5">The sequence shown here is derived from an EMBL/GenBank/DDBJ whole genome shotgun (WGS) entry which is preliminary data.</text>
</comment>
<dbReference type="InterPro" id="IPR005693">
    <property type="entry name" value="Mce"/>
</dbReference>
<dbReference type="Proteomes" id="UP001501147">
    <property type="component" value="Unassembled WGS sequence"/>
</dbReference>
<dbReference type="PANTHER" id="PTHR33371:SF4">
    <property type="entry name" value="INTERMEMBRANE PHOSPHOLIPID TRANSPORT SYSTEM BINDING PROTEIN MLAD"/>
    <property type="match status" value="1"/>
</dbReference>
<feature type="compositionally biased region" description="Low complexity" evidence="1">
    <location>
        <begin position="366"/>
        <end position="379"/>
    </location>
</feature>
<dbReference type="InterPro" id="IPR024516">
    <property type="entry name" value="Mce_C"/>
</dbReference>
<evidence type="ECO:0000259" key="4">
    <source>
        <dbReference type="Pfam" id="PF11887"/>
    </source>
</evidence>
<feature type="region of interest" description="Disordered" evidence="1">
    <location>
        <begin position="357"/>
        <end position="385"/>
    </location>
</feature>
<feature type="domain" description="Mammalian cell entry C-terminal" evidence="4">
    <location>
        <begin position="113"/>
        <end position="291"/>
    </location>
</feature>
<dbReference type="Pfam" id="PF11887">
    <property type="entry name" value="Mce4_CUP1"/>
    <property type="match status" value="1"/>
</dbReference>
<dbReference type="NCBIfam" id="TIGR00996">
    <property type="entry name" value="Mtu_fam_mce"/>
    <property type="match status" value="1"/>
</dbReference>
<evidence type="ECO:0000256" key="2">
    <source>
        <dbReference type="SAM" id="SignalP"/>
    </source>
</evidence>
<reference evidence="6" key="1">
    <citation type="journal article" date="2019" name="Int. J. Syst. Evol. Microbiol.">
        <title>The Global Catalogue of Microorganisms (GCM) 10K type strain sequencing project: providing services to taxonomists for standard genome sequencing and annotation.</title>
        <authorList>
            <consortium name="The Broad Institute Genomics Platform"/>
            <consortium name="The Broad Institute Genome Sequencing Center for Infectious Disease"/>
            <person name="Wu L."/>
            <person name="Ma J."/>
        </authorList>
    </citation>
    <scope>NUCLEOTIDE SEQUENCE [LARGE SCALE GENOMIC DNA]</scope>
    <source>
        <strain evidence="6">JCM 18324</strain>
    </source>
</reference>
<dbReference type="InterPro" id="IPR003399">
    <property type="entry name" value="Mce/MlaD"/>
</dbReference>
<dbReference type="PANTHER" id="PTHR33371">
    <property type="entry name" value="INTERMEMBRANE PHOSPHOLIPID TRANSPORT SYSTEM BINDING PROTEIN MLAD-RELATED"/>
    <property type="match status" value="1"/>
</dbReference>
<organism evidence="5 6">
    <name type="scientific">Streptomyces sanyensis</name>
    <dbReference type="NCBI Taxonomy" id="568869"/>
    <lineage>
        <taxon>Bacteria</taxon>
        <taxon>Bacillati</taxon>
        <taxon>Actinomycetota</taxon>
        <taxon>Actinomycetes</taxon>
        <taxon>Kitasatosporales</taxon>
        <taxon>Streptomycetaceae</taxon>
        <taxon>Streptomyces</taxon>
    </lineage>
</organism>
<dbReference type="RefSeq" id="WP_345608764.1">
    <property type="nucleotide sequence ID" value="NZ_BAABJV010000001.1"/>
</dbReference>
<name>A0ABP8ZQ53_9ACTN</name>
<evidence type="ECO:0000259" key="3">
    <source>
        <dbReference type="Pfam" id="PF02470"/>
    </source>
</evidence>
<feature type="signal peptide" evidence="2">
    <location>
        <begin position="1"/>
        <end position="26"/>
    </location>
</feature>
<gene>
    <name evidence="5" type="ORF">GCM10023329_04580</name>
</gene>